<dbReference type="AlphaFoldDB" id="A0A0F9Q7M1"/>
<proteinExistence type="predicted"/>
<organism evidence="1">
    <name type="scientific">marine sediment metagenome</name>
    <dbReference type="NCBI Taxonomy" id="412755"/>
    <lineage>
        <taxon>unclassified sequences</taxon>
        <taxon>metagenomes</taxon>
        <taxon>ecological metagenomes</taxon>
    </lineage>
</organism>
<protein>
    <submittedName>
        <fullName evidence="1">Uncharacterized protein</fullName>
    </submittedName>
</protein>
<comment type="caution">
    <text evidence="1">The sequence shown here is derived from an EMBL/GenBank/DDBJ whole genome shotgun (WGS) entry which is preliminary data.</text>
</comment>
<accession>A0A0F9Q7M1</accession>
<dbReference type="EMBL" id="LAZR01001731">
    <property type="protein sequence ID" value="KKN40000.1"/>
    <property type="molecule type" value="Genomic_DNA"/>
</dbReference>
<sequence>MLKNLGVLLLVRMFLGNIKQSKKKRFSVRRENLMVLIKLRILDLNVKTTCVQNVYNVYNNLKQRG</sequence>
<reference evidence="1" key="1">
    <citation type="journal article" date="2015" name="Nature">
        <title>Complex archaea that bridge the gap between prokaryotes and eukaryotes.</title>
        <authorList>
            <person name="Spang A."/>
            <person name="Saw J.H."/>
            <person name="Jorgensen S.L."/>
            <person name="Zaremba-Niedzwiedzka K."/>
            <person name="Martijn J."/>
            <person name="Lind A.E."/>
            <person name="van Eijk R."/>
            <person name="Schleper C."/>
            <person name="Guy L."/>
            <person name="Ettema T.J."/>
        </authorList>
    </citation>
    <scope>NUCLEOTIDE SEQUENCE</scope>
</reference>
<name>A0A0F9Q7M1_9ZZZZ</name>
<gene>
    <name evidence="1" type="ORF">LCGC14_0737710</name>
</gene>
<evidence type="ECO:0000313" key="1">
    <source>
        <dbReference type="EMBL" id="KKN40000.1"/>
    </source>
</evidence>